<evidence type="ECO:0000313" key="2">
    <source>
        <dbReference type="Proteomes" id="UP000799118"/>
    </source>
</evidence>
<dbReference type="AlphaFoldDB" id="A0A6A4IL31"/>
<gene>
    <name evidence="1" type="ORF">BT96DRAFT_982977</name>
</gene>
<accession>A0A6A4IL31</accession>
<keyword evidence="2" id="KW-1185">Reference proteome</keyword>
<dbReference type="Proteomes" id="UP000799118">
    <property type="component" value="Unassembled WGS sequence"/>
</dbReference>
<proteinExistence type="predicted"/>
<protein>
    <submittedName>
        <fullName evidence="1">Uncharacterized protein</fullName>
    </submittedName>
</protein>
<name>A0A6A4IL31_9AGAR</name>
<reference evidence="1" key="1">
    <citation type="journal article" date="2019" name="Environ. Microbiol.">
        <title>Fungal ecological strategies reflected in gene transcription - a case study of two litter decomposers.</title>
        <authorList>
            <person name="Barbi F."/>
            <person name="Kohler A."/>
            <person name="Barry K."/>
            <person name="Baskaran P."/>
            <person name="Daum C."/>
            <person name="Fauchery L."/>
            <person name="Ihrmark K."/>
            <person name="Kuo A."/>
            <person name="LaButti K."/>
            <person name="Lipzen A."/>
            <person name="Morin E."/>
            <person name="Grigoriev I.V."/>
            <person name="Henrissat B."/>
            <person name="Lindahl B."/>
            <person name="Martin F."/>
        </authorList>
    </citation>
    <scope>NUCLEOTIDE SEQUENCE</scope>
    <source>
        <strain evidence="1">JB14</strain>
    </source>
</reference>
<organism evidence="1 2">
    <name type="scientific">Gymnopus androsaceus JB14</name>
    <dbReference type="NCBI Taxonomy" id="1447944"/>
    <lineage>
        <taxon>Eukaryota</taxon>
        <taxon>Fungi</taxon>
        <taxon>Dikarya</taxon>
        <taxon>Basidiomycota</taxon>
        <taxon>Agaricomycotina</taxon>
        <taxon>Agaricomycetes</taxon>
        <taxon>Agaricomycetidae</taxon>
        <taxon>Agaricales</taxon>
        <taxon>Marasmiineae</taxon>
        <taxon>Omphalotaceae</taxon>
        <taxon>Gymnopus</taxon>
    </lineage>
</organism>
<evidence type="ECO:0000313" key="1">
    <source>
        <dbReference type="EMBL" id="KAE9411206.1"/>
    </source>
</evidence>
<sequence>MSQSNFNPLERREWQSRTDRLQHNLRLDLLRRGWRSYPEVQERFHRALENIQIAIERTDMIYHSQTYPSLIKNWIFRTSYREYEMCFQRLVEESEVFAESCDEYEQDHPELSHTFPKTYATTRGRAGRHCQIDITVGGSSVDIKVQGEGSVDIRVKQRPVVSPPPYVP</sequence>
<dbReference type="EMBL" id="ML769383">
    <property type="protein sequence ID" value="KAE9411206.1"/>
    <property type="molecule type" value="Genomic_DNA"/>
</dbReference>